<dbReference type="EMBL" id="OIVN01001557">
    <property type="protein sequence ID" value="SPC95315.1"/>
    <property type="molecule type" value="Genomic_DNA"/>
</dbReference>
<protein>
    <submittedName>
        <fullName evidence="2">Uncharacterized protein</fullName>
    </submittedName>
</protein>
<reference evidence="2" key="1">
    <citation type="submission" date="2018-02" db="EMBL/GenBank/DDBJ databases">
        <authorList>
            <person name="Cohen D.B."/>
            <person name="Kent A.D."/>
        </authorList>
    </citation>
    <scope>NUCLEOTIDE SEQUENCE</scope>
</reference>
<keyword evidence="1" id="KW-1133">Transmembrane helix</keyword>
<keyword evidence="1" id="KW-0812">Transmembrane</keyword>
<dbReference type="AlphaFoldDB" id="A0A2N9G787"/>
<feature type="transmembrane region" description="Helical" evidence="1">
    <location>
        <begin position="24"/>
        <end position="43"/>
    </location>
</feature>
<evidence type="ECO:0000256" key="1">
    <source>
        <dbReference type="SAM" id="Phobius"/>
    </source>
</evidence>
<sequence>MTASIPTIENPANNNTAPDEPSNLIVGMMVVLVMVFAIQYDVAAKPPPRPRYSIKNTSAITTHLFKWDPKAKEDETAYDSAKGDIKYFLTAYAVDDCHTCDISNQAHPKGEGAWILADQLRRFLVELNRLELASQLVFIIKLTGPRLHRSRSRSEPLKRLSTLTGSELCSILTAECAVAAKPPPRPRYSIGNTSTITTAGTISMPKEYAIWDPKAKEDETDYNNAEGDIKYFLTAYAVDDCHTCDISNQAHPKGEGGSGSVRVWFGSGSSLARVGSSPERLTWWGAGRHVPNMRWHMLAYYWREGVPEQPPACGGAWDLRWSERLRVDRWAKALIGAWRCVEAPIATNLLEFCRSGNKLSIGSPHSRQNSQLWFPQTAPIMRGEREKTQKLITPAAKAKAPPPDRPSPCLACCAAALTSLGHATPAAGAGQTGQWFRRSGSALRSVID</sequence>
<proteinExistence type="predicted"/>
<keyword evidence="1" id="KW-0472">Membrane</keyword>
<organism evidence="2">
    <name type="scientific">Fagus sylvatica</name>
    <name type="common">Beechnut</name>
    <dbReference type="NCBI Taxonomy" id="28930"/>
    <lineage>
        <taxon>Eukaryota</taxon>
        <taxon>Viridiplantae</taxon>
        <taxon>Streptophyta</taxon>
        <taxon>Embryophyta</taxon>
        <taxon>Tracheophyta</taxon>
        <taxon>Spermatophyta</taxon>
        <taxon>Magnoliopsida</taxon>
        <taxon>eudicotyledons</taxon>
        <taxon>Gunneridae</taxon>
        <taxon>Pentapetalae</taxon>
        <taxon>rosids</taxon>
        <taxon>fabids</taxon>
        <taxon>Fagales</taxon>
        <taxon>Fagaceae</taxon>
        <taxon>Fagus</taxon>
    </lineage>
</organism>
<gene>
    <name evidence="2" type="ORF">FSB_LOCUS23197</name>
</gene>
<evidence type="ECO:0000313" key="2">
    <source>
        <dbReference type="EMBL" id="SPC95315.1"/>
    </source>
</evidence>
<name>A0A2N9G787_FAGSY</name>
<accession>A0A2N9G787</accession>